<name>B8GHF8_METPE</name>
<comment type="cofactor">
    <cofactor evidence="7">
        <name>FMN</name>
        <dbReference type="ChEBI" id="CHEBI:58210"/>
    </cofactor>
</comment>
<dbReference type="EMBL" id="CP001338">
    <property type="protein sequence ID" value="ACL16563.1"/>
    <property type="molecule type" value="Genomic_DNA"/>
</dbReference>
<keyword evidence="7" id="KW-0028">Amino-acid biosynthesis</keyword>
<dbReference type="CDD" id="cd02808">
    <property type="entry name" value="GltS_FMN"/>
    <property type="match status" value="1"/>
</dbReference>
<evidence type="ECO:0000313" key="9">
    <source>
        <dbReference type="EMBL" id="ACL16563.1"/>
    </source>
</evidence>
<comment type="catalytic activity">
    <reaction evidence="7">
        <text>2 L-glutamate + NADP(+) = L-glutamine + 2-oxoglutarate + NADPH + H(+)</text>
        <dbReference type="Rhea" id="RHEA:15501"/>
        <dbReference type="ChEBI" id="CHEBI:15378"/>
        <dbReference type="ChEBI" id="CHEBI:16810"/>
        <dbReference type="ChEBI" id="CHEBI:29985"/>
        <dbReference type="ChEBI" id="CHEBI:57783"/>
        <dbReference type="ChEBI" id="CHEBI:58349"/>
        <dbReference type="ChEBI" id="CHEBI:58359"/>
        <dbReference type="EC" id="1.4.1.13"/>
    </reaction>
</comment>
<keyword evidence="4" id="KW-0249">Electron transport</keyword>
<dbReference type="Gene3D" id="3.20.20.70">
    <property type="entry name" value="Aldolase class I"/>
    <property type="match status" value="1"/>
</dbReference>
<evidence type="ECO:0000256" key="1">
    <source>
        <dbReference type="ARBA" id="ARBA00009716"/>
    </source>
</evidence>
<dbReference type="HOGENOM" id="CLU_023342_0_1_2"/>
<dbReference type="InterPro" id="IPR024934">
    <property type="entry name" value="Rubredoxin-like_dom"/>
</dbReference>
<dbReference type="KEGG" id="mpl:Mpal_1225"/>
<proteinExistence type="inferred from homology"/>
<dbReference type="GO" id="GO:0006537">
    <property type="term" value="P:glutamate biosynthetic process"/>
    <property type="evidence" value="ECO:0007669"/>
    <property type="project" value="UniProtKB-KW"/>
</dbReference>
<dbReference type="AlphaFoldDB" id="B8GHF8"/>
<sequence length="492" mass="53056">MIYRCNVCNSFEYDSNEGEEENDIPKGAEPYDLSDTWICPICGSDRSHLQPVIEKGKEIHIGFTCPVCGTTSQMATPPALPDRVTEALLNRMEAPLFIEEYLTDIHQMAETGRSVIEPMRTTQQVITWDKLLICGAQIARIPINADVPVLTRTVIGPRAVHPLVIDTPFYVTHMSFGALSKETKIALAGGSAKVRTAIGSGEGGVLPEEQAQAYRYIFEYVPNQYSVTAEMLRSVDAIEIKLGQSAEPGLGARLPGEKVTPEIATVRGYPKGTDIISPARFTDIKTRDDLKTKVTWLREISGGRPVGVKIAAGHIEADLEAIVYAGADFVTIDGRPGGTGAAPKFIKASTSVPTIFALYRARETLDRLGATGTSLVITGGLRISSDIAKALALGADAVALGTAALMACGCQQHRICSTGRCPEGLTTQDIDLRPRMKSEVGADRLANFLNVTTAELEDFTRLTGHTNVHDLSRDDLVTTSATIAAFTDLRHV</sequence>
<dbReference type="PANTHER" id="PTHR43819:SF1">
    <property type="entry name" value="ARCHAEAL-TYPE GLUTAMATE SYNTHASE [NADPH]"/>
    <property type="match status" value="1"/>
</dbReference>
<evidence type="ECO:0000256" key="6">
    <source>
        <dbReference type="ARBA" id="ARBA00023004"/>
    </source>
</evidence>
<dbReference type="eggNOG" id="arCOG00619">
    <property type="taxonomic scope" value="Archaea"/>
</dbReference>
<organism evidence="9 10">
    <name type="scientific">Methanosphaerula palustris (strain ATCC BAA-1556 / DSM 19958 / E1-9c)</name>
    <dbReference type="NCBI Taxonomy" id="521011"/>
    <lineage>
        <taxon>Archaea</taxon>
        <taxon>Methanobacteriati</taxon>
        <taxon>Methanobacteriota</taxon>
        <taxon>Stenosarchaea group</taxon>
        <taxon>Methanomicrobia</taxon>
        <taxon>Methanomicrobiales</taxon>
        <taxon>Methanoregulaceae</taxon>
        <taxon>Methanosphaerula</taxon>
    </lineage>
</organism>
<dbReference type="GeneID" id="7271503"/>
<keyword evidence="7" id="KW-0314">Glutamate biosynthesis</keyword>
<dbReference type="RefSeq" id="WP_012617882.1">
    <property type="nucleotide sequence ID" value="NC_011832.1"/>
</dbReference>
<dbReference type="STRING" id="521011.Mpal_1225"/>
<dbReference type="InterPro" id="IPR013785">
    <property type="entry name" value="Aldolase_TIM"/>
</dbReference>
<dbReference type="SUPFAM" id="SSF57802">
    <property type="entry name" value="Rubredoxin-like"/>
    <property type="match status" value="1"/>
</dbReference>
<evidence type="ECO:0000256" key="7">
    <source>
        <dbReference type="PIRNR" id="PIRNR006429"/>
    </source>
</evidence>
<dbReference type="PANTHER" id="PTHR43819">
    <property type="entry name" value="ARCHAEAL-TYPE GLUTAMATE SYNTHASE [NADPH]"/>
    <property type="match status" value="1"/>
</dbReference>
<keyword evidence="7" id="KW-0285">Flavoprotein</keyword>
<dbReference type="GO" id="GO:0005506">
    <property type="term" value="F:iron ion binding"/>
    <property type="evidence" value="ECO:0007669"/>
    <property type="project" value="InterPro"/>
</dbReference>
<keyword evidence="7" id="KW-0288">FMN</keyword>
<keyword evidence="6" id="KW-0408">Iron</keyword>
<keyword evidence="3" id="KW-0479">Metal-binding</keyword>
<dbReference type="SUPFAM" id="SSF51395">
    <property type="entry name" value="FMN-linked oxidoreductases"/>
    <property type="match status" value="1"/>
</dbReference>
<dbReference type="InterPro" id="IPR018527">
    <property type="entry name" value="Rubredoxin_Fe_BS"/>
</dbReference>
<dbReference type="PROSITE" id="PS00202">
    <property type="entry name" value="RUBREDOXIN"/>
    <property type="match status" value="1"/>
</dbReference>
<dbReference type="GO" id="GO:0004355">
    <property type="term" value="F:glutamate synthase (NADPH) activity"/>
    <property type="evidence" value="ECO:0007669"/>
    <property type="project" value="UniProtKB-EC"/>
</dbReference>
<protein>
    <recommendedName>
        <fullName evidence="7">Archaeal glutamate synthase [NADPH]</fullName>
        <ecNumber evidence="7">1.4.1.13</ecNumber>
    </recommendedName>
</protein>
<reference evidence="9 10" key="1">
    <citation type="journal article" date="2015" name="Genome Announc.">
        <title>Complete Genome Sequence of Methanosphaerula palustris E1-9CT, a Hydrogenotrophic Methanogen Isolated from a Minerotrophic Fen Peatland.</title>
        <authorList>
            <person name="Cadillo-Quiroz H."/>
            <person name="Browne P."/>
            <person name="Kyrpides N."/>
            <person name="Woyke T."/>
            <person name="Goodwin L."/>
            <person name="Detter C."/>
            <person name="Yavitt J.B."/>
            <person name="Zinder S.H."/>
        </authorList>
    </citation>
    <scope>NUCLEOTIDE SEQUENCE [LARGE SCALE GENOMIC DNA]</scope>
    <source>
        <strain evidence="10">ATCC BAA-1556 / DSM 19958 / E1-9c</strain>
    </source>
</reference>
<dbReference type="EC" id="1.4.1.13" evidence="7"/>
<dbReference type="InterPro" id="IPR043578">
    <property type="entry name" value="GltB_archl_type"/>
</dbReference>
<evidence type="ECO:0000259" key="8">
    <source>
        <dbReference type="PROSITE" id="PS50903"/>
    </source>
</evidence>
<dbReference type="CDD" id="cd00730">
    <property type="entry name" value="rubredoxin"/>
    <property type="match status" value="1"/>
</dbReference>
<accession>B8GHF8</accession>
<dbReference type="Pfam" id="PF01645">
    <property type="entry name" value="Glu_synthase"/>
    <property type="match status" value="1"/>
</dbReference>
<keyword evidence="7" id="KW-0521">NADP</keyword>
<dbReference type="PROSITE" id="PS50903">
    <property type="entry name" value="RUBREDOXIN_LIKE"/>
    <property type="match status" value="1"/>
</dbReference>
<dbReference type="InterPro" id="IPR024188">
    <property type="entry name" value="GltB"/>
</dbReference>
<evidence type="ECO:0000256" key="2">
    <source>
        <dbReference type="ARBA" id="ARBA00022448"/>
    </source>
</evidence>
<dbReference type="PIRSF" id="PIRSF006429">
    <property type="entry name" value="GOGAT_lg_2"/>
    <property type="match status" value="1"/>
</dbReference>
<dbReference type="Pfam" id="PF00301">
    <property type="entry name" value="Rubredoxin"/>
    <property type="match status" value="1"/>
</dbReference>
<dbReference type="PIRSF" id="PIRSF500061">
    <property type="entry name" value="GOGAT_lg2_archl"/>
    <property type="match status" value="1"/>
</dbReference>
<keyword evidence="10" id="KW-1185">Reference proteome</keyword>
<gene>
    <name evidence="9" type="ordered locus">Mpal_1225</name>
</gene>
<feature type="domain" description="Rubredoxin-like" evidence="8">
    <location>
        <begin position="3"/>
        <end position="52"/>
    </location>
</feature>
<dbReference type="Gene3D" id="2.20.28.10">
    <property type="match status" value="1"/>
</dbReference>
<evidence type="ECO:0000313" key="10">
    <source>
        <dbReference type="Proteomes" id="UP000002457"/>
    </source>
</evidence>
<dbReference type="InterPro" id="IPR024935">
    <property type="entry name" value="Rubredoxin_dom"/>
</dbReference>
<comment type="similarity">
    <text evidence="1 7">Belongs to the glutamate synthase family.</text>
</comment>
<evidence type="ECO:0000256" key="4">
    <source>
        <dbReference type="ARBA" id="ARBA00022982"/>
    </source>
</evidence>
<keyword evidence="2" id="KW-0813">Transport</keyword>
<keyword evidence="5 7" id="KW-0560">Oxidoreductase</keyword>
<dbReference type="Proteomes" id="UP000002457">
    <property type="component" value="Chromosome"/>
</dbReference>
<dbReference type="InterPro" id="IPR002932">
    <property type="entry name" value="Glu_synthdom"/>
</dbReference>
<evidence type="ECO:0000256" key="3">
    <source>
        <dbReference type="ARBA" id="ARBA00022723"/>
    </source>
</evidence>
<evidence type="ECO:0000256" key="5">
    <source>
        <dbReference type="ARBA" id="ARBA00023002"/>
    </source>
</evidence>